<dbReference type="OrthoDB" id="5860093at2759"/>
<proteinExistence type="predicted"/>
<organism evidence="1 2">
    <name type="scientific">Ancylostoma caninum</name>
    <name type="common">Dog hookworm</name>
    <dbReference type="NCBI Taxonomy" id="29170"/>
    <lineage>
        <taxon>Eukaryota</taxon>
        <taxon>Metazoa</taxon>
        <taxon>Ecdysozoa</taxon>
        <taxon>Nematoda</taxon>
        <taxon>Chromadorea</taxon>
        <taxon>Rhabditida</taxon>
        <taxon>Rhabditina</taxon>
        <taxon>Rhabditomorpha</taxon>
        <taxon>Strongyloidea</taxon>
        <taxon>Ancylostomatidae</taxon>
        <taxon>Ancylostomatinae</taxon>
        <taxon>Ancylostoma</taxon>
    </lineage>
</organism>
<dbReference type="Proteomes" id="UP000252519">
    <property type="component" value="Unassembled WGS sequence"/>
</dbReference>
<accession>A0A368GCN5</accession>
<evidence type="ECO:0000313" key="1">
    <source>
        <dbReference type="EMBL" id="RCN40557.1"/>
    </source>
</evidence>
<comment type="caution">
    <text evidence="1">The sequence shown here is derived from an EMBL/GenBank/DDBJ whole genome shotgun (WGS) entry which is preliminary data.</text>
</comment>
<evidence type="ECO:0000313" key="2">
    <source>
        <dbReference type="Proteomes" id="UP000252519"/>
    </source>
</evidence>
<gene>
    <name evidence="1" type="ORF">ANCCAN_13527</name>
</gene>
<dbReference type="AlphaFoldDB" id="A0A368GCN5"/>
<sequence length="62" mass="6916">MARLPSIQYLGDPWAAIVQQGFDAVAEELSKLVAADSMAGRLRALTELRSLRMRPNQRVAEF</sequence>
<reference evidence="1 2" key="1">
    <citation type="submission" date="2014-10" db="EMBL/GenBank/DDBJ databases">
        <title>Draft genome of the hookworm Ancylostoma caninum.</title>
        <authorList>
            <person name="Mitreva M."/>
        </authorList>
    </citation>
    <scope>NUCLEOTIDE SEQUENCE [LARGE SCALE GENOMIC DNA]</scope>
    <source>
        <strain evidence="1 2">Baltimore</strain>
    </source>
</reference>
<protein>
    <submittedName>
        <fullName evidence="1">Uncharacterized protein</fullName>
    </submittedName>
</protein>
<name>A0A368GCN5_ANCCA</name>
<keyword evidence="2" id="KW-1185">Reference proteome</keyword>
<dbReference type="EMBL" id="JOJR01000280">
    <property type="protein sequence ID" value="RCN40557.1"/>
    <property type="molecule type" value="Genomic_DNA"/>
</dbReference>